<name>A0A6J7XGG8_9CAUD</name>
<sequence length="121" mass="13920">MKYLFLLLPFLLSCEPEPITPPAIVTPPTAQNEPDSIKYVVSDNIGCRITWRDENGLPKVEQVQNLKSFTKKVKAVHGIEYFLQCENSEMSYSYIYLNDSLVDSDQATPFVWGCYSQWVYN</sequence>
<evidence type="ECO:0000313" key="2">
    <source>
        <dbReference type="EMBL" id="CAB5229325.1"/>
    </source>
</evidence>
<dbReference type="EMBL" id="LR798401">
    <property type="protein sequence ID" value="CAB5229325.1"/>
    <property type="molecule type" value="Genomic_DNA"/>
</dbReference>
<organism evidence="2">
    <name type="scientific">uncultured Caudovirales phage</name>
    <dbReference type="NCBI Taxonomy" id="2100421"/>
    <lineage>
        <taxon>Viruses</taxon>
        <taxon>Duplodnaviria</taxon>
        <taxon>Heunggongvirae</taxon>
        <taxon>Uroviricota</taxon>
        <taxon>Caudoviricetes</taxon>
        <taxon>Peduoviridae</taxon>
        <taxon>Maltschvirus</taxon>
        <taxon>Maltschvirus maltsch</taxon>
    </lineage>
</organism>
<gene>
    <name evidence="1" type="ORF">UFOVP1015_3</name>
    <name evidence="2" type="ORF">UFOVP1551_34</name>
</gene>
<protein>
    <submittedName>
        <fullName evidence="2">Uncharacterized protein</fullName>
    </submittedName>
</protein>
<proteinExistence type="predicted"/>
<evidence type="ECO:0000313" key="1">
    <source>
        <dbReference type="EMBL" id="CAB4177836.1"/>
    </source>
</evidence>
<accession>A0A6J7XGG8</accession>
<dbReference type="EMBL" id="LR796962">
    <property type="protein sequence ID" value="CAB4177836.1"/>
    <property type="molecule type" value="Genomic_DNA"/>
</dbReference>
<reference evidence="2" key="1">
    <citation type="submission" date="2020-05" db="EMBL/GenBank/DDBJ databases">
        <authorList>
            <person name="Chiriac C."/>
            <person name="Salcher M."/>
            <person name="Ghai R."/>
            <person name="Kavagutti S V."/>
        </authorList>
    </citation>
    <scope>NUCLEOTIDE SEQUENCE</scope>
</reference>